<dbReference type="Gene3D" id="3.20.20.370">
    <property type="entry name" value="Glycoside hydrolase/deacetylase"/>
    <property type="match status" value="1"/>
</dbReference>
<evidence type="ECO:0000313" key="2">
    <source>
        <dbReference type="Proteomes" id="UP000194003"/>
    </source>
</evidence>
<gene>
    <name evidence="1" type="ORF">MAIT1_00447</name>
</gene>
<evidence type="ECO:0000313" key="1">
    <source>
        <dbReference type="EMBL" id="OSM00040.1"/>
    </source>
</evidence>
<dbReference type="STRING" id="1434232.MAIT1_00447"/>
<comment type="caution">
    <text evidence="1">The sequence shown here is derived from an EMBL/GenBank/DDBJ whole genome shotgun (WGS) entry which is preliminary data.</text>
</comment>
<dbReference type="Proteomes" id="UP000194003">
    <property type="component" value="Unassembled WGS sequence"/>
</dbReference>
<dbReference type="InterPro" id="IPR011330">
    <property type="entry name" value="Glyco_hydro/deAcase_b/a-brl"/>
</dbReference>
<accession>A0A1Y2JYS3</accession>
<dbReference type="GO" id="GO:0005975">
    <property type="term" value="P:carbohydrate metabolic process"/>
    <property type="evidence" value="ECO:0007669"/>
    <property type="project" value="InterPro"/>
</dbReference>
<dbReference type="SUPFAM" id="SSF88713">
    <property type="entry name" value="Glycoside hydrolase/deacetylase"/>
    <property type="match status" value="1"/>
</dbReference>
<name>A0A1Y2JYS3_9PROT</name>
<protein>
    <submittedName>
        <fullName evidence="1">Putative WalW protein</fullName>
    </submittedName>
</protein>
<organism evidence="1 2">
    <name type="scientific">Magnetofaba australis IT-1</name>
    <dbReference type="NCBI Taxonomy" id="1434232"/>
    <lineage>
        <taxon>Bacteria</taxon>
        <taxon>Pseudomonadati</taxon>
        <taxon>Pseudomonadota</taxon>
        <taxon>Magnetococcia</taxon>
        <taxon>Magnetococcales</taxon>
        <taxon>Magnetococcaceae</taxon>
        <taxon>Magnetofaba</taxon>
    </lineage>
</organism>
<sequence length="241" mass="26240">MTPPFDEEVNARNAYPGNLPLALERAKLMHLTDAITQNFGQRPTVYKAGRYGFGPHTAHLLGELGYRVDLSPSPGFDQSADGGPDYARFPSAPFTFSGGEGRRLLCLPTSGGYAGWLGGWGPALQHACESPLGQMLKLTPLLDRSRAMARMRLSPEGYDLGEMQRMTRHLLGCGERVVTVSLHSPSLATGNTPYVRDEEELAAFLGRLGEYIRWFIEDVGGKPAPQMAELAQEHVGEPAAK</sequence>
<proteinExistence type="predicted"/>
<dbReference type="AlphaFoldDB" id="A0A1Y2JYS3"/>
<dbReference type="EMBL" id="LVJN01000021">
    <property type="protein sequence ID" value="OSM00040.1"/>
    <property type="molecule type" value="Genomic_DNA"/>
</dbReference>
<reference evidence="1 2" key="1">
    <citation type="journal article" date="2016" name="BMC Genomics">
        <title>Combined genomic and structural analyses of a cultured magnetotactic bacterium reveals its niche adaptation to a dynamic environment.</title>
        <authorList>
            <person name="Araujo A.C."/>
            <person name="Morillo V."/>
            <person name="Cypriano J."/>
            <person name="Teixeira L.C."/>
            <person name="Leao P."/>
            <person name="Lyra S."/>
            <person name="Almeida L.G."/>
            <person name="Bazylinski D.A."/>
            <person name="Vasconcellos A.T."/>
            <person name="Abreu F."/>
            <person name="Lins U."/>
        </authorList>
    </citation>
    <scope>NUCLEOTIDE SEQUENCE [LARGE SCALE GENOMIC DNA]</scope>
    <source>
        <strain evidence="1 2">IT-1</strain>
    </source>
</reference>
<keyword evidence="2" id="KW-1185">Reference proteome</keyword>